<name>A0A444MIK9_9SPHI</name>
<evidence type="ECO:0000313" key="2">
    <source>
        <dbReference type="EMBL" id="RWY47982.1"/>
    </source>
</evidence>
<sequence>MMKKILLLLFPVICLFLLSLAKSDSNTIATGKQPQIAVDNKNTVRVAYGEADDIFCVISTNGGVSFSKPLLVAHVKDMHLGMARGPQIASSASCTVITAMDKAGAIHWFRLNHATGNWATLGTVNDLRGSAPEGLMSIAADKADNFYAVWLDTRTGGNNQVYFASLKPGASAWGKNIIAYRSPDGHVCECCKPNIAVKGGEVAIMFRNWLMGSRDLYVARSVNGGKTFGAAEKLGLSTWKLNACTMDGGGILLGDKDAVYTTWQRKGDVYFARPGQPEIFIAKGRNCDIAGTGDNVAVTYQSNDTVRVVSLKNKKTTSIDKGAFLQSSVLANNKTLCVWEQAGVVKFRLL</sequence>
<protein>
    <recommendedName>
        <fullName evidence="4">Exo-alpha-sialidase</fullName>
    </recommendedName>
</protein>
<keyword evidence="1" id="KW-0732">Signal</keyword>
<gene>
    <name evidence="2" type="ORF">EPL05_20540</name>
</gene>
<dbReference type="SUPFAM" id="SSF50939">
    <property type="entry name" value="Sialidases"/>
    <property type="match status" value="1"/>
</dbReference>
<reference evidence="2 3" key="1">
    <citation type="submission" date="2019-01" db="EMBL/GenBank/DDBJ databases">
        <title>Mucilaginibacter antarcticum sp. nov., isolated from antarctic soil.</title>
        <authorList>
            <person name="Yan Y.-Q."/>
            <person name="Du Z.-J."/>
        </authorList>
    </citation>
    <scope>NUCLEOTIDE SEQUENCE [LARGE SCALE GENOMIC DNA]</scope>
    <source>
        <strain evidence="2 3">F01003</strain>
    </source>
</reference>
<evidence type="ECO:0000256" key="1">
    <source>
        <dbReference type="SAM" id="SignalP"/>
    </source>
</evidence>
<dbReference type="AlphaFoldDB" id="A0A444MIK9"/>
<evidence type="ECO:0000313" key="3">
    <source>
        <dbReference type="Proteomes" id="UP000286701"/>
    </source>
</evidence>
<evidence type="ECO:0008006" key="4">
    <source>
        <dbReference type="Google" id="ProtNLM"/>
    </source>
</evidence>
<feature type="chain" id="PRO_5019509711" description="Exo-alpha-sialidase" evidence="1">
    <location>
        <begin position="22"/>
        <end position="350"/>
    </location>
</feature>
<feature type="signal peptide" evidence="1">
    <location>
        <begin position="1"/>
        <end position="21"/>
    </location>
</feature>
<organism evidence="2 3">
    <name type="scientific">Mucilaginibacter gilvus</name>
    <dbReference type="NCBI Taxonomy" id="2305909"/>
    <lineage>
        <taxon>Bacteria</taxon>
        <taxon>Pseudomonadati</taxon>
        <taxon>Bacteroidota</taxon>
        <taxon>Sphingobacteriia</taxon>
        <taxon>Sphingobacteriales</taxon>
        <taxon>Sphingobacteriaceae</taxon>
        <taxon>Mucilaginibacter</taxon>
    </lineage>
</organism>
<dbReference type="InterPro" id="IPR036278">
    <property type="entry name" value="Sialidase_sf"/>
</dbReference>
<proteinExistence type="predicted"/>
<keyword evidence="3" id="KW-1185">Reference proteome</keyword>
<comment type="caution">
    <text evidence="2">The sequence shown here is derived from an EMBL/GenBank/DDBJ whole genome shotgun (WGS) entry which is preliminary data.</text>
</comment>
<accession>A0A444MIK9</accession>
<dbReference type="RefSeq" id="WP_128535876.1">
    <property type="nucleotide sequence ID" value="NZ_SBIW01000012.1"/>
</dbReference>
<dbReference type="OrthoDB" id="847524at2"/>
<dbReference type="EMBL" id="SBIW01000012">
    <property type="protein sequence ID" value="RWY47982.1"/>
    <property type="molecule type" value="Genomic_DNA"/>
</dbReference>
<dbReference type="Proteomes" id="UP000286701">
    <property type="component" value="Unassembled WGS sequence"/>
</dbReference>